<dbReference type="EMBL" id="NKHF01000092">
    <property type="protein sequence ID" value="PCK30202.1"/>
    <property type="molecule type" value="Genomic_DNA"/>
</dbReference>
<keyword evidence="1" id="KW-0732">Signal</keyword>
<organism evidence="2 3">
    <name type="scientific">Pseudoalteromonas piscicida</name>
    <dbReference type="NCBI Taxonomy" id="43662"/>
    <lineage>
        <taxon>Bacteria</taxon>
        <taxon>Pseudomonadati</taxon>
        <taxon>Pseudomonadota</taxon>
        <taxon>Gammaproteobacteria</taxon>
        <taxon>Alteromonadales</taxon>
        <taxon>Pseudoalteromonadaceae</taxon>
        <taxon>Pseudoalteromonas</taxon>
    </lineage>
</organism>
<feature type="signal peptide" evidence="1">
    <location>
        <begin position="1"/>
        <end position="22"/>
    </location>
</feature>
<dbReference type="OrthoDB" id="6198099at2"/>
<dbReference type="RefSeq" id="WP_099643551.1">
    <property type="nucleotide sequence ID" value="NZ_NKHF01000092.1"/>
</dbReference>
<evidence type="ECO:0000313" key="2">
    <source>
        <dbReference type="EMBL" id="PCK30202.1"/>
    </source>
</evidence>
<gene>
    <name evidence="2" type="ORF">CEX98_18790</name>
</gene>
<proteinExistence type="predicted"/>
<evidence type="ECO:0000256" key="1">
    <source>
        <dbReference type="SAM" id="SignalP"/>
    </source>
</evidence>
<comment type="caution">
    <text evidence="2">The sequence shown here is derived from an EMBL/GenBank/DDBJ whole genome shotgun (WGS) entry which is preliminary data.</text>
</comment>
<reference evidence="3" key="1">
    <citation type="journal article" date="2019" name="Genome Announc.">
        <title>Draft Genome Sequence of Pseudoalteromonas piscicida Strain 36Y ROTHPW, an Hypersaline Seawater Isolate from the South Coast of Sonora, Mexico.</title>
        <authorList>
            <person name="Sanchez-Diaz R."/>
            <person name="Molina-Garza Z.J."/>
            <person name="Cruz-Suarez L.E."/>
            <person name="Selvin J."/>
            <person name="Kiran G.S."/>
            <person name="Ibarra-Gamez J.C."/>
            <person name="Gomez-Gil B."/>
            <person name="Galaviz-Silva L."/>
        </authorList>
    </citation>
    <scope>NUCLEOTIDE SEQUENCE [LARGE SCALE GENOMIC DNA]</scope>
    <source>
        <strain evidence="3">36Y_RITHPW</strain>
    </source>
</reference>
<sequence length="108" mass="12062">MKKILLSVLLLPVFMLPFAVQAAKGVGQVERIYPNNGKIYFRLKGDECKDKGSRNTYWYFDLSTDTGKANYSLLLAAAATKSVINVGRPANSCSPEQSQAINYLYQDY</sequence>
<name>A0A2A5JL81_PSEO7</name>
<dbReference type="AlphaFoldDB" id="A0A2A5JL81"/>
<feature type="chain" id="PRO_5012946911" evidence="1">
    <location>
        <begin position="23"/>
        <end position="108"/>
    </location>
</feature>
<accession>A0A2A5JL81</accession>
<evidence type="ECO:0000313" key="3">
    <source>
        <dbReference type="Proteomes" id="UP000228621"/>
    </source>
</evidence>
<protein>
    <submittedName>
        <fullName evidence="2">Uncharacterized protein</fullName>
    </submittedName>
</protein>
<dbReference type="Proteomes" id="UP000228621">
    <property type="component" value="Unassembled WGS sequence"/>
</dbReference>
<keyword evidence="3" id="KW-1185">Reference proteome</keyword>